<proteinExistence type="predicted"/>
<evidence type="ECO:0000313" key="2">
    <source>
        <dbReference type="Proteomes" id="UP000824633"/>
    </source>
</evidence>
<accession>A0ABM7T803</accession>
<name>A0ABM7T803_9CLOT</name>
<dbReference type="EMBL" id="AP024849">
    <property type="protein sequence ID" value="BCZ47166.1"/>
    <property type="molecule type" value="Genomic_DNA"/>
</dbReference>
<keyword evidence="2" id="KW-1185">Reference proteome</keyword>
<dbReference type="RefSeq" id="WP_224033540.1">
    <property type="nucleotide sequence ID" value="NZ_AP024849.1"/>
</dbReference>
<reference evidence="2" key="1">
    <citation type="submission" date="2021-07" db="EMBL/GenBank/DDBJ databases">
        <title>Complete genome sequencing of a Clostridium isolate.</title>
        <authorList>
            <person name="Ueki A."/>
            <person name="Tonouchi A."/>
        </authorList>
    </citation>
    <scope>NUCLEOTIDE SEQUENCE [LARGE SCALE GENOMIC DNA]</scope>
    <source>
        <strain evidence="2">C5S11</strain>
    </source>
</reference>
<gene>
    <name evidence="1" type="ORF">psyc5s11_32330</name>
</gene>
<dbReference type="Proteomes" id="UP000824633">
    <property type="component" value="Chromosome"/>
</dbReference>
<organism evidence="1 2">
    <name type="scientific">Clostridium gelidum</name>
    <dbReference type="NCBI Taxonomy" id="704125"/>
    <lineage>
        <taxon>Bacteria</taxon>
        <taxon>Bacillati</taxon>
        <taxon>Bacillota</taxon>
        <taxon>Clostridia</taxon>
        <taxon>Eubacteriales</taxon>
        <taxon>Clostridiaceae</taxon>
        <taxon>Clostridium</taxon>
    </lineage>
</organism>
<sequence length="61" mass="6962">MKNKPYDKKNSINSLGSDLTTSIQNFHYAGEEIEKENDEKMNKDQINVKNVNLNSSNIMGE</sequence>
<evidence type="ECO:0000313" key="1">
    <source>
        <dbReference type="EMBL" id="BCZ47166.1"/>
    </source>
</evidence>
<protein>
    <submittedName>
        <fullName evidence="1">Uncharacterized protein</fullName>
    </submittedName>
</protein>